<organism evidence="1 2">
    <name type="scientific">Anaerobaca lacustris</name>
    <dbReference type="NCBI Taxonomy" id="3044600"/>
    <lineage>
        <taxon>Bacteria</taxon>
        <taxon>Pseudomonadati</taxon>
        <taxon>Planctomycetota</taxon>
        <taxon>Phycisphaerae</taxon>
        <taxon>Sedimentisphaerales</taxon>
        <taxon>Anaerobacaceae</taxon>
        <taxon>Anaerobaca</taxon>
    </lineage>
</organism>
<comment type="caution">
    <text evidence="1">The sequence shown here is derived from an EMBL/GenBank/DDBJ whole genome shotgun (WGS) entry which is preliminary data.</text>
</comment>
<reference evidence="1" key="1">
    <citation type="submission" date="2023-05" db="EMBL/GenBank/DDBJ databases">
        <title>Anaerotaeda fermentans gen. nov., sp. nov., a novel anaerobic planctomycete of the new family within the order Sedimentisphaerales isolated from Taman Peninsula, Russia.</title>
        <authorList>
            <person name="Khomyakova M.A."/>
            <person name="Merkel A.Y."/>
            <person name="Slobodkin A.I."/>
        </authorList>
    </citation>
    <scope>NUCLEOTIDE SEQUENCE</scope>
    <source>
        <strain evidence="1">M17dextr</strain>
    </source>
</reference>
<proteinExistence type="predicted"/>
<accession>A0AAW6U1G8</accession>
<evidence type="ECO:0000313" key="2">
    <source>
        <dbReference type="Proteomes" id="UP001431776"/>
    </source>
</evidence>
<dbReference type="Proteomes" id="UP001431776">
    <property type="component" value="Unassembled WGS sequence"/>
</dbReference>
<sequence>MDKKDLLGRLVKNGLDFLSHSIEEFEGFPKYSVIHFYAAVELLLKARLMSEHWSLVVSKQQEPDWERFIAGDFQSVALNDAANRLQKAACSGLADRELRAFRAVRTHRNKMVHFFHETDSAGDDKLRETIAREQLSAWYLLHRLLADQWRDVFEPWSEQIGEIDQKLRERRKYLHVVFDQLAPDIKEYAQEGFVFRQCPSCEFMSQRHEQVTNVFYTSICLVCRFSQRHLAIPCPQCAETVDLVDEGFAECDSCGKHLEPEHVVDALIDHDAAHRAAREGDDSWDLANCGDCGSYHTVVRVGDAQYVCTHCFGEFESLQWCGWCNEPSTGDMDGSHVFGCGHCEGLSGWDDS</sequence>
<keyword evidence="2" id="KW-1185">Reference proteome</keyword>
<protein>
    <recommendedName>
        <fullName evidence="3">HsdR</fullName>
    </recommendedName>
</protein>
<name>A0AAW6U1G8_9BACT</name>
<dbReference type="AlphaFoldDB" id="A0AAW6U1G8"/>
<evidence type="ECO:0000313" key="1">
    <source>
        <dbReference type="EMBL" id="MDI6449951.1"/>
    </source>
</evidence>
<dbReference type="EMBL" id="JASCXX010000015">
    <property type="protein sequence ID" value="MDI6449951.1"/>
    <property type="molecule type" value="Genomic_DNA"/>
</dbReference>
<evidence type="ECO:0008006" key="3">
    <source>
        <dbReference type="Google" id="ProtNLM"/>
    </source>
</evidence>
<gene>
    <name evidence="1" type="ORF">QJ522_12910</name>
</gene>
<dbReference type="RefSeq" id="WP_349245359.1">
    <property type="nucleotide sequence ID" value="NZ_JASCXX010000015.1"/>
</dbReference>